<dbReference type="RefSeq" id="WP_211548760.1">
    <property type="nucleotide sequence ID" value="NZ_JAGTUF010000009.1"/>
</dbReference>
<evidence type="ECO:0000313" key="2">
    <source>
        <dbReference type="Proteomes" id="UP000680714"/>
    </source>
</evidence>
<accession>A0ABS5ICR7</accession>
<name>A0ABS5ICR7_9PROT</name>
<keyword evidence="2" id="KW-1185">Reference proteome</keyword>
<dbReference type="EMBL" id="JAGTUF010000009">
    <property type="protein sequence ID" value="MBR9972220.1"/>
    <property type="molecule type" value="Genomic_DNA"/>
</dbReference>
<evidence type="ECO:0000313" key="1">
    <source>
        <dbReference type="EMBL" id="MBR9972220.1"/>
    </source>
</evidence>
<organism evidence="1 2">
    <name type="scientific">Magnetospirillum sulfuroxidans</name>
    <dbReference type="NCBI Taxonomy" id="611300"/>
    <lineage>
        <taxon>Bacteria</taxon>
        <taxon>Pseudomonadati</taxon>
        <taxon>Pseudomonadota</taxon>
        <taxon>Alphaproteobacteria</taxon>
        <taxon>Rhodospirillales</taxon>
        <taxon>Rhodospirillaceae</taxon>
        <taxon>Magnetospirillum</taxon>
    </lineage>
</organism>
<protein>
    <submittedName>
        <fullName evidence="1">Uncharacterized protein</fullName>
    </submittedName>
</protein>
<gene>
    <name evidence="1" type="ORF">KEC16_10905</name>
</gene>
<sequence length="160" mass="17130">MSMLTDQASLSRHADKLESFLDRGGLLVVNGHMAYPLLADVAPFLPQSGHGTDALAVHRLADHPVFAGVAEEDLTFRRGVAGFYGRGHNPPPDGAIALNGLGAGKVALDWLWRRPKGGTVFMHGGLDLWAYAGDPTSAARMAPQLLNWLKSEMRGETCDA</sequence>
<dbReference type="Proteomes" id="UP000680714">
    <property type="component" value="Unassembled WGS sequence"/>
</dbReference>
<reference evidence="1 2" key="1">
    <citation type="submission" date="2021-04" db="EMBL/GenBank/DDBJ databases">
        <title>Magnetospirillum sulfuroxidans sp. nov., a facultative chemolithoautotrophic sulfur-oxidizing alphaproteobacterium isolated from freshwater sediment and proposals for Paramagetospirillum gen. nov., and Magnetospirillaceae fam. nov.</title>
        <authorList>
            <person name="Koziaeva V."/>
            <person name="Geelhoed J.S."/>
            <person name="Sorokin D.Y."/>
            <person name="Grouzdev D.S."/>
        </authorList>
    </citation>
    <scope>NUCLEOTIDE SEQUENCE [LARGE SCALE GENOMIC DNA]</scope>
    <source>
        <strain evidence="1 2">J10</strain>
    </source>
</reference>
<comment type="caution">
    <text evidence="1">The sequence shown here is derived from an EMBL/GenBank/DDBJ whole genome shotgun (WGS) entry which is preliminary data.</text>
</comment>
<proteinExistence type="predicted"/>